<evidence type="ECO:0000313" key="2">
    <source>
        <dbReference type="Proteomes" id="UP000030645"/>
    </source>
</evidence>
<protein>
    <submittedName>
        <fullName evidence="1">Uncharacterized protein</fullName>
    </submittedName>
</protein>
<organism evidence="1 2">
    <name type="scientific">Morus notabilis</name>
    <dbReference type="NCBI Taxonomy" id="981085"/>
    <lineage>
        <taxon>Eukaryota</taxon>
        <taxon>Viridiplantae</taxon>
        <taxon>Streptophyta</taxon>
        <taxon>Embryophyta</taxon>
        <taxon>Tracheophyta</taxon>
        <taxon>Spermatophyta</taxon>
        <taxon>Magnoliopsida</taxon>
        <taxon>eudicotyledons</taxon>
        <taxon>Gunneridae</taxon>
        <taxon>Pentapetalae</taxon>
        <taxon>rosids</taxon>
        <taxon>fabids</taxon>
        <taxon>Rosales</taxon>
        <taxon>Moraceae</taxon>
        <taxon>Moreae</taxon>
        <taxon>Morus</taxon>
    </lineage>
</organism>
<gene>
    <name evidence="1" type="ORF">L484_008584</name>
</gene>
<dbReference type="EMBL" id="KE343698">
    <property type="protein sequence ID" value="EXB38556.1"/>
    <property type="molecule type" value="Genomic_DNA"/>
</dbReference>
<reference evidence="2" key="1">
    <citation type="submission" date="2013-01" db="EMBL/GenBank/DDBJ databases">
        <title>Draft Genome Sequence of a Mulberry Tree, Morus notabilis C.K. Schneid.</title>
        <authorList>
            <person name="He N."/>
            <person name="Zhao S."/>
        </authorList>
    </citation>
    <scope>NUCLEOTIDE SEQUENCE</scope>
</reference>
<name>W9QRS7_9ROSA</name>
<accession>W9QRS7</accession>
<sequence length="98" mass="10763">MSCRDRVVADLVEPISSNFDCDDLGQISSFVSQRLSLRSVVLDLCRDPLWSEGEKDEQEEARSTLEVNDWADEATVDVAGVGHGRGCGDQGDEKEDDS</sequence>
<keyword evidence="2" id="KW-1185">Reference proteome</keyword>
<dbReference type="AlphaFoldDB" id="W9QRS7"/>
<proteinExistence type="predicted"/>
<dbReference type="Proteomes" id="UP000030645">
    <property type="component" value="Unassembled WGS sequence"/>
</dbReference>
<evidence type="ECO:0000313" key="1">
    <source>
        <dbReference type="EMBL" id="EXB38556.1"/>
    </source>
</evidence>